<name>A0ABS8TJV8_DATST</name>
<feature type="non-terminal residue" evidence="1">
    <location>
        <position position="1"/>
    </location>
</feature>
<accession>A0ABS8TJV8</accession>
<gene>
    <name evidence="1" type="ORF">HAX54_011411</name>
</gene>
<reference evidence="1 2" key="1">
    <citation type="journal article" date="2021" name="BMC Genomics">
        <title>Datura genome reveals duplications of psychoactive alkaloid biosynthetic genes and high mutation rate following tissue culture.</title>
        <authorList>
            <person name="Rajewski A."/>
            <person name="Carter-House D."/>
            <person name="Stajich J."/>
            <person name="Litt A."/>
        </authorList>
    </citation>
    <scope>NUCLEOTIDE SEQUENCE [LARGE SCALE GENOMIC DNA]</scope>
    <source>
        <strain evidence="1">AR-01</strain>
    </source>
</reference>
<proteinExistence type="predicted"/>
<organism evidence="1 2">
    <name type="scientific">Datura stramonium</name>
    <name type="common">Jimsonweed</name>
    <name type="synonym">Common thornapple</name>
    <dbReference type="NCBI Taxonomy" id="4076"/>
    <lineage>
        <taxon>Eukaryota</taxon>
        <taxon>Viridiplantae</taxon>
        <taxon>Streptophyta</taxon>
        <taxon>Embryophyta</taxon>
        <taxon>Tracheophyta</taxon>
        <taxon>Spermatophyta</taxon>
        <taxon>Magnoliopsida</taxon>
        <taxon>eudicotyledons</taxon>
        <taxon>Gunneridae</taxon>
        <taxon>Pentapetalae</taxon>
        <taxon>asterids</taxon>
        <taxon>lamiids</taxon>
        <taxon>Solanales</taxon>
        <taxon>Solanaceae</taxon>
        <taxon>Solanoideae</taxon>
        <taxon>Datureae</taxon>
        <taxon>Datura</taxon>
    </lineage>
</organism>
<dbReference type="Proteomes" id="UP000823775">
    <property type="component" value="Unassembled WGS sequence"/>
</dbReference>
<comment type="caution">
    <text evidence="1">The sequence shown here is derived from an EMBL/GenBank/DDBJ whole genome shotgun (WGS) entry which is preliminary data.</text>
</comment>
<evidence type="ECO:0000313" key="2">
    <source>
        <dbReference type="Proteomes" id="UP000823775"/>
    </source>
</evidence>
<sequence>GLLNEKVEASETQPKIFVGINQYMEKKGEFQPFECLFLVYVDIEEVEKSEDVKNNAILKLGHIGPYSIHFLTLCLVGN</sequence>
<protein>
    <submittedName>
        <fullName evidence="1">Uncharacterized protein</fullName>
    </submittedName>
</protein>
<evidence type="ECO:0000313" key="1">
    <source>
        <dbReference type="EMBL" id="MCD7471123.1"/>
    </source>
</evidence>
<dbReference type="EMBL" id="JACEIK010001647">
    <property type="protein sequence ID" value="MCD7471123.1"/>
    <property type="molecule type" value="Genomic_DNA"/>
</dbReference>
<keyword evidence="2" id="KW-1185">Reference proteome</keyword>